<dbReference type="InterPro" id="IPR027417">
    <property type="entry name" value="P-loop_NTPase"/>
</dbReference>
<comment type="caution">
    <text evidence="1">The sequence shown here is derived from an EMBL/GenBank/DDBJ whole genome shotgun (WGS) entry which is preliminary data.</text>
</comment>
<dbReference type="EMBL" id="LUTY01000140">
    <property type="protein sequence ID" value="OAD23836.1"/>
    <property type="molecule type" value="Genomic_DNA"/>
</dbReference>
<feature type="non-terminal residue" evidence="1">
    <location>
        <position position="1"/>
    </location>
</feature>
<evidence type="ECO:0000313" key="1">
    <source>
        <dbReference type="EMBL" id="OAD23836.1"/>
    </source>
</evidence>
<dbReference type="Gene3D" id="3.40.50.300">
    <property type="entry name" value="P-loop containing nucleotide triphosphate hydrolases"/>
    <property type="match status" value="1"/>
</dbReference>
<dbReference type="AlphaFoldDB" id="A0A176S7G1"/>
<dbReference type="InterPro" id="IPR040632">
    <property type="entry name" value="Sulfotransfer_4"/>
</dbReference>
<organism evidence="1 2">
    <name type="scientific">Candidatus Thiomargarita nelsonii</name>
    <dbReference type="NCBI Taxonomy" id="1003181"/>
    <lineage>
        <taxon>Bacteria</taxon>
        <taxon>Pseudomonadati</taxon>
        <taxon>Pseudomonadota</taxon>
        <taxon>Gammaproteobacteria</taxon>
        <taxon>Thiotrichales</taxon>
        <taxon>Thiotrichaceae</taxon>
        <taxon>Thiomargarita</taxon>
    </lineage>
</organism>
<dbReference type="SUPFAM" id="SSF52540">
    <property type="entry name" value="P-loop containing nucleoside triphosphate hydrolases"/>
    <property type="match status" value="1"/>
</dbReference>
<sequence>LELESSLLTNLLVDILVTEFNQAKFILTIRDCYSWLDSAINSELNRPVTYSWQKWLDFAFKAKQLKHSQAEKILAEHGLYTLDGYLSYWASCNRNVLTTVPEDRLLIVKTHEITQSIDKIAAFLEIPRESLDVAQSHSYRGLKQHGFLSKIDRDFLEEKVNTHCREIMVKYFPEISLQHLHFQPSKNISRL</sequence>
<keyword evidence="2" id="KW-1185">Reference proteome</keyword>
<dbReference type="Proteomes" id="UP000076962">
    <property type="component" value="Unassembled WGS sequence"/>
</dbReference>
<accession>A0A176S7G1</accession>
<evidence type="ECO:0008006" key="3">
    <source>
        <dbReference type="Google" id="ProtNLM"/>
    </source>
</evidence>
<proteinExistence type="predicted"/>
<gene>
    <name evidence="1" type="ORF">THIOM_000320</name>
</gene>
<name>A0A176S7G1_9GAMM</name>
<dbReference type="Pfam" id="PF17784">
    <property type="entry name" value="Sulfotransfer_4"/>
    <property type="match status" value="1"/>
</dbReference>
<reference evidence="1 2" key="1">
    <citation type="submission" date="2016-05" db="EMBL/GenBank/DDBJ databases">
        <title>Single-cell genome of chain-forming Candidatus Thiomargarita nelsonii and comparison to other large sulfur-oxidizing bacteria.</title>
        <authorList>
            <person name="Winkel M."/>
            <person name="Salman V."/>
            <person name="Woyke T."/>
            <person name="Schulz-Vogt H."/>
            <person name="Richter M."/>
            <person name="Flood B."/>
            <person name="Bailey J."/>
            <person name="Amann R."/>
            <person name="Mussmann M."/>
        </authorList>
    </citation>
    <scope>NUCLEOTIDE SEQUENCE [LARGE SCALE GENOMIC DNA]</scope>
    <source>
        <strain evidence="1 2">THI036</strain>
    </source>
</reference>
<protein>
    <recommendedName>
        <fullName evidence="3">Sulfotransferase</fullName>
    </recommendedName>
</protein>
<evidence type="ECO:0000313" key="2">
    <source>
        <dbReference type="Proteomes" id="UP000076962"/>
    </source>
</evidence>